<evidence type="ECO:0000313" key="2">
    <source>
        <dbReference type="Proteomes" id="UP001437256"/>
    </source>
</evidence>
<accession>A0ABR3A1K2</accession>
<protein>
    <submittedName>
        <fullName evidence="1">Uncharacterized protein</fullName>
    </submittedName>
</protein>
<gene>
    <name evidence="1" type="ORF">AAF712_005484</name>
</gene>
<reference evidence="1 2" key="1">
    <citation type="submission" date="2024-05" db="EMBL/GenBank/DDBJ databases">
        <title>A draft genome resource for the thread blight pathogen Marasmius tenuissimus strain MS-2.</title>
        <authorList>
            <person name="Yulfo-Soto G.E."/>
            <person name="Baruah I.K."/>
            <person name="Amoako-Attah I."/>
            <person name="Bukari Y."/>
            <person name="Meinhardt L.W."/>
            <person name="Bailey B.A."/>
            <person name="Cohen S.P."/>
        </authorList>
    </citation>
    <scope>NUCLEOTIDE SEQUENCE [LARGE SCALE GENOMIC DNA]</scope>
    <source>
        <strain evidence="1 2">MS-2</strain>
    </source>
</reference>
<proteinExistence type="predicted"/>
<name>A0ABR3A1K2_9AGAR</name>
<evidence type="ECO:0000313" key="1">
    <source>
        <dbReference type="EMBL" id="KAL0067493.1"/>
    </source>
</evidence>
<dbReference type="EMBL" id="JBBXMP010000025">
    <property type="protein sequence ID" value="KAL0067493.1"/>
    <property type="molecule type" value="Genomic_DNA"/>
</dbReference>
<comment type="caution">
    <text evidence="1">The sequence shown here is derived from an EMBL/GenBank/DDBJ whole genome shotgun (WGS) entry which is preliminary data.</text>
</comment>
<sequence>MSDPLELLDNGDRVDSIEEDEVNVMLGLSGSVDIEPAHYMRRSDAQHWIKHIQGQHEDNVQRLQREHNIRAIQLEYEVLRLQDQLSLWRKFAVTVVEGTDRAMQNWMGHLNDAVRFEIDEVDIPELADIHNSA</sequence>
<organism evidence="1 2">
    <name type="scientific">Marasmius tenuissimus</name>
    <dbReference type="NCBI Taxonomy" id="585030"/>
    <lineage>
        <taxon>Eukaryota</taxon>
        <taxon>Fungi</taxon>
        <taxon>Dikarya</taxon>
        <taxon>Basidiomycota</taxon>
        <taxon>Agaricomycotina</taxon>
        <taxon>Agaricomycetes</taxon>
        <taxon>Agaricomycetidae</taxon>
        <taxon>Agaricales</taxon>
        <taxon>Marasmiineae</taxon>
        <taxon>Marasmiaceae</taxon>
        <taxon>Marasmius</taxon>
    </lineage>
</organism>
<keyword evidence="2" id="KW-1185">Reference proteome</keyword>
<dbReference type="Proteomes" id="UP001437256">
    <property type="component" value="Unassembled WGS sequence"/>
</dbReference>